<reference evidence="1" key="1">
    <citation type="journal article" date="2020" name="mSystems">
        <title>Genome- and Community-Level Interaction Insights into Carbon Utilization and Element Cycling Functions of Hydrothermarchaeota in Hydrothermal Sediment.</title>
        <authorList>
            <person name="Zhou Z."/>
            <person name="Liu Y."/>
            <person name="Xu W."/>
            <person name="Pan J."/>
            <person name="Luo Z.H."/>
            <person name="Li M."/>
        </authorList>
    </citation>
    <scope>NUCLEOTIDE SEQUENCE [LARGE SCALE GENOMIC DNA]</scope>
    <source>
        <strain evidence="1">SpSt-402</strain>
    </source>
</reference>
<comment type="caution">
    <text evidence="1">The sequence shown here is derived from an EMBL/GenBank/DDBJ whole genome shotgun (WGS) entry which is preliminary data.</text>
</comment>
<accession>A0A832M4W3</accession>
<gene>
    <name evidence="1" type="ORF">ENR47_05515</name>
</gene>
<organism evidence="1">
    <name type="scientific">Oscillatoriales cyanobacterium SpSt-402</name>
    <dbReference type="NCBI Taxonomy" id="2282168"/>
    <lineage>
        <taxon>Bacteria</taxon>
        <taxon>Bacillati</taxon>
        <taxon>Cyanobacteriota</taxon>
        <taxon>Cyanophyceae</taxon>
        <taxon>Oscillatoriophycideae</taxon>
        <taxon>Oscillatoriales</taxon>
    </lineage>
</organism>
<protein>
    <submittedName>
        <fullName evidence="1">Uncharacterized protein</fullName>
    </submittedName>
</protein>
<evidence type="ECO:0000313" key="1">
    <source>
        <dbReference type="EMBL" id="HGW93726.1"/>
    </source>
</evidence>
<proteinExistence type="predicted"/>
<dbReference type="AlphaFoldDB" id="A0A832M4W3"/>
<sequence>MTIHELEQYLLRLEPTEQLHIIQLLTQSLLTNPAIVHTHSPQPPQKPTLATAIATSRKKLLSENIEINPDEVWANVRDKTPVSDQPHW</sequence>
<dbReference type="EMBL" id="DSRD01000358">
    <property type="protein sequence ID" value="HGW93726.1"/>
    <property type="molecule type" value="Genomic_DNA"/>
</dbReference>
<name>A0A832M4W3_9CYAN</name>